<evidence type="ECO:0000313" key="4">
    <source>
        <dbReference type="EMBL" id="MEQ2379850.1"/>
    </source>
</evidence>
<keyword evidence="2" id="KW-1133">Transmembrane helix</keyword>
<evidence type="ECO:0000313" key="5">
    <source>
        <dbReference type="Proteomes" id="UP001442364"/>
    </source>
</evidence>
<evidence type="ECO:0000256" key="1">
    <source>
        <dbReference type="ARBA" id="ARBA00006068"/>
    </source>
</evidence>
<feature type="transmembrane region" description="Helical" evidence="2">
    <location>
        <begin position="33"/>
        <end position="55"/>
    </location>
</feature>
<dbReference type="Proteomes" id="UP001442364">
    <property type="component" value="Unassembled WGS sequence"/>
</dbReference>
<protein>
    <submittedName>
        <fullName evidence="4">LCP family protein</fullName>
    </submittedName>
</protein>
<accession>A0ABV1BWH3</accession>
<evidence type="ECO:0000259" key="3">
    <source>
        <dbReference type="Pfam" id="PF03816"/>
    </source>
</evidence>
<comment type="caution">
    <text evidence="4">The sequence shown here is derived from an EMBL/GenBank/DDBJ whole genome shotgun (WGS) entry which is preliminary data.</text>
</comment>
<organism evidence="4 5">
    <name type="scientific">[Lactobacillus] rogosae</name>
    <dbReference type="NCBI Taxonomy" id="706562"/>
    <lineage>
        <taxon>Bacteria</taxon>
        <taxon>Bacillati</taxon>
        <taxon>Bacillota</taxon>
        <taxon>Clostridia</taxon>
        <taxon>Lachnospirales</taxon>
        <taxon>Lachnospiraceae</taxon>
        <taxon>Lachnospira</taxon>
    </lineage>
</organism>
<gene>
    <name evidence="4" type="ORF">WMO14_08145</name>
</gene>
<keyword evidence="2" id="KW-0472">Membrane</keyword>
<reference evidence="4 5" key="1">
    <citation type="submission" date="2024-03" db="EMBL/GenBank/DDBJ databases">
        <title>Human intestinal bacterial collection.</title>
        <authorList>
            <person name="Pauvert C."/>
            <person name="Hitch T.C.A."/>
            <person name="Clavel T."/>
        </authorList>
    </citation>
    <scope>NUCLEOTIDE SEQUENCE [LARGE SCALE GENOMIC DNA]</scope>
    <source>
        <strain evidence="4 5">CLA-AA-H255</strain>
    </source>
</reference>
<keyword evidence="2" id="KW-0812">Transmembrane</keyword>
<evidence type="ECO:0000256" key="2">
    <source>
        <dbReference type="SAM" id="Phobius"/>
    </source>
</evidence>
<sequence length="526" mass="58348">MAKNTFSVKNDMQYLFKPKVSLSKIERKKKRRAWAFAIGSVLVLIQLVLTVLFLLKMFKLDILPFKYLFMINIILILLVLYDFTSQFTKSHILGKLISVMLSCLILFTYLFAAKFDSVLDKLGAANVEIDIVDVCVLSNDKAQNLNDAANYKFAINSTASNANINTSIESISSETGKTIKPTEYTNWSNLVNALYDNKNVQAIVINHSMMSIISQEFPDFEDSIKIIKTYEYKEKVELDASNVNVKRDPFIIYVSGISSDDGEDTKLASKALSDVNILAVINPETKQVLLVTTPRDSYIKISNSSGVTGYDKLAHAGSYGVDKSIEALENLYGINIDYYVKINFAGSQAVIDALGGITIESEIEFTNGWEAAPVSYHFVQGANECDGEKAIAFARERKAFAAGDFQRGRNQTAVIKGIIQKATSPAILTRYSAVMDTVSDMFLTNIPSSAISDLVKLQLSNSTPWNIQTYSISGKTDEYRHLEVSNVYGASIVLPYEEDISTATKLMNKVIAGETFDVDTYLNSDN</sequence>
<dbReference type="Pfam" id="PF03816">
    <property type="entry name" value="LytR_cpsA_psr"/>
    <property type="match status" value="1"/>
</dbReference>
<feature type="domain" description="Cell envelope-related transcriptional attenuator" evidence="3">
    <location>
        <begin position="273"/>
        <end position="423"/>
    </location>
</feature>
<name>A0ABV1BWH3_9FIRM</name>
<dbReference type="RefSeq" id="WP_022502999.1">
    <property type="nucleotide sequence ID" value="NZ_DAWDAH010000005.1"/>
</dbReference>
<dbReference type="InterPro" id="IPR050922">
    <property type="entry name" value="LytR/CpsA/Psr_CW_biosynth"/>
</dbReference>
<dbReference type="PANTHER" id="PTHR33392:SF6">
    <property type="entry name" value="POLYISOPRENYL-TEICHOIC ACID--PEPTIDOGLYCAN TEICHOIC ACID TRANSFERASE TAGU"/>
    <property type="match status" value="1"/>
</dbReference>
<dbReference type="Gene3D" id="3.40.630.190">
    <property type="entry name" value="LCP protein"/>
    <property type="match status" value="1"/>
</dbReference>
<dbReference type="PANTHER" id="PTHR33392">
    <property type="entry name" value="POLYISOPRENYL-TEICHOIC ACID--PEPTIDOGLYCAN TEICHOIC ACID TRANSFERASE TAGU"/>
    <property type="match status" value="1"/>
</dbReference>
<dbReference type="Gene3D" id="3.40.190.10">
    <property type="entry name" value="Periplasmic binding protein-like II"/>
    <property type="match status" value="1"/>
</dbReference>
<keyword evidence="5" id="KW-1185">Reference proteome</keyword>
<proteinExistence type="inferred from homology"/>
<dbReference type="NCBIfam" id="TIGR00350">
    <property type="entry name" value="lytR_cpsA_psr"/>
    <property type="match status" value="1"/>
</dbReference>
<feature type="transmembrane region" description="Helical" evidence="2">
    <location>
        <begin position="96"/>
        <end position="112"/>
    </location>
</feature>
<dbReference type="InterPro" id="IPR004474">
    <property type="entry name" value="LytR_CpsA_psr"/>
</dbReference>
<feature type="transmembrane region" description="Helical" evidence="2">
    <location>
        <begin position="67"/>
        <end position="84"/>
    </location>
</feature>
<dbReference type="EMBL" id="JBBMER010000005">
    <property type="protein sequence ID" value="MEQ2379850.1"/>
    <property type="molecule type" value="Genomic_DNA"/>
</dbReference>
<comment type="similarity">
    <text evidence="1">Belongs to the LytR/CpsA/Psr (LCP) family.</text>
</comment>